<dbReference type="SMART" id="SM00636">
    <property type="entry name" value="Glyco_18"/>
    <property type="match status" value="1"/>
</dbReference>
<dbReference type="InterPro" id="IPR036582">
    <property type="entry name" value="Mao_N_sf"/>
</dbReference>
<dbReference type="Pfam" id="PF07833">
    <property type="entry name" value="Cu_amine_oxidN1"/>
    <property type="match status" value="1"/>
</dbReference>
<dbReference type="InterPro" id="IPR017853">
    <property type="entry name" value="GH"/>
</dbReference>
<evidence type="ECO:0000256" key="2">
    <source>
        <dbReference type="ARBA" id="ARBA00023295"/>
    </source>
</evidence>
<dbReference type="PANTHER" id="PTHR46066:SF2">
    <property type="entry name" value="CHITINASE DOMAIN-CONTAINING PROTEIN 1"/>
    <property type="match status" value="1"/>
</dbReference>
<keyword evidence="2 3" id="KW-0326">Glycosidase</keyword>
<evidence type="ECO:0000256" key="3">
    <source>
        <dbReference type="RuleBase" id="RU000489"/>
    </source>
</evidence>
<keyword evidence="5" id="KW-1133">Transmembrane helix</keyword>
<dbReference type="AlphaFoldDB" id="A0A0W1ASU2"/>
<dbReference type="Gene3D" id="2.30.30.40">
    <property type="entry name" value="SH3 Domains"/>
    <property type="match status" value="1"/>
</dbReference>
<dbReference type="GO" id="GO:0004553">
    <property type="term" value="F:hydrolase activity, hydrolyzing O-glycosyl compounds"/>
    <property type="evidence" value="ECO:0007669"/>
    <property type="project" value="InterPro"/>
</dbReference>
<dbReference type="InterPro" id="IPR001579">
    <property type="entry name" value="Glyco_hydro_18_chit_AS"/>
</dbReference>
<dbReference type="InterPro" id="IPR001223">
    <property type="entry name" value="Glyco_hydro18_cat"/>
</dbReference>
<keyword evidence="5" id="KW-0472">Membrane</keyword>
<keyword evidence="8" id="KW-1185">Reference proteome</keyword>
<dbReference type="Gene3D" id="3.30.457.10">
    <property type="entry name" value="Copper amine oxidase-like, N-terminal domain"/>
    <property type="match status" value="1"/>
</dbReference>
<dbReference type="InterPro" id="IPR012854">
    <property type="entry name" value="Cu_amine_oxidase-like_N"/>
</dbReference>
<keyword evidence="1 3" id="KW-0378">Hydrolase</keyword>
<name>A0A0W1ASU2_9BACL</name>
<dbReference type="InterPro" id="IPR029070">
    <property type="entry name" value="Chitinase_insertion_sf"/>
</dbReference>
<sequence length="573" mass="64359">MDRRLGQRRVKKRGGFFRRLFGLLIIVAAAYWVVFYVLPNRQHIDVDWKAQEHPIFVKGEHTGYSASGTGDSMLLPLPLLQEYVDPSIRYEEKTKSVILSTDSELLYMQEEKTDASLNNRPLQLRLAPEVKEKVTYLPADVLEDLYGFEIQEDTNTGATLLMTAGETVSLGKVKGEEGDKSVALRNEASIHAPIVADMSPGAVVNIWNEENKDWLFVQLSSGYAGYAKASDIVRDGQKTVEPKKSTPTRAERNWKGKSVNLYWEAVYQRKPNPETFGELPGVNVASPTWFSIIDGDGNVRSQADSAYVQWAHEHGLEVWGLLSNSFDPDMTTEALSSYEKRMNVIVQILEYSDLYNLDGINIDFENVYTKDGENVTQFMRELKPMAQAKNLIVSIDVTPKSNSEMWSAFLDRKALGTLVDYLIVMAYDEHWAASPIAGSVASLPWVENSISRILEEDKVPPEKVILGIPLYTRIWTEAQVDGKTKVSSKSVSMNAVEKIIKEKKLTPTFDKDAGQNYVEYKEDGALKKIWIEDKVSLKSRVELAKSLGLGGIGSWNRSFSNPSAWEALQGIHK</sequence>
<dbReference type="InterPro" id="IPR011583">
    <property type="entry name" value="Chitinase_II/V-like_cat"/>
</dbReference>
<dbReference type="OrthoDB" id="9775889at2"/>
<dbReference type="PROSITE" id="PS51910">
    <property type="entry name" value="GH18_2"/>
    <property type="match status" value="1"/>
</dbReference>
<dbReference type="SUPFAM" id="SSF55383">
    <property type="entry name" value="Copper amine oxidase, domain N"/>
    <property type="match status" value="1"/>
</dbReference>
<dbReference type="GO" id="GO:0005975">
    <property type="term" value="P:carbohydrate metabolic process"/>
    <property type="evidence" value="ECO:0007669"/>
    <property type="project" value="InterPro"/>
</dbReference>
<accession>A0A0W1ASU2</accession>
<comment type="caution">
    <text evidence="7">The sequence shown here is derived from an EMBL/GenBank/DDBJ whole genome shotgun (WGS) entry which is preliminary data.</text>
</comment>
<dbReference type="Proteomes" id="UP000054709">
    <property type="component" value="Unassembled WGS sequence"/>
</dbReference>
<dbReference type="RefSeq" id="WP_060625694.1">
    <property type="nucleotide sequence ID" value="NZ_LCZJ02000034.1"/>
</dbReference>
<dbReference type="EMBL" id="LCZJ02000034">
    <property type="protein sequence ID" value="KTD84366.1"/>
    <property type="molecule type" value="Genomic_DNA"/>
</dbReference>
<organism evidence="7 8">
    <name type="scientific">Paenibacillus etheri</name>
    <dbReference type="NCBI Taxonomy" id="1306852"/>
    <lineage>
        <taxon>Bacteria</taxon>
        <taxon>Bacillati</taxon>
        <taxon>Bacillota</taxon>
        <taxon>Bacilli</taxon>
        <taxon>Bacillales</taxon>
        <taxon>Paenibacillaceae</taxon>
        <taxon>Paenibacillus</taxon>
    </lineage>
</organism>
<evidence type="ECO:0000256" key="1">
    <source>
        <dbReference type="ARBA" id="ARBA00022801"/>
    </source>
</evidence>
<evidence type="ECO:0000313" key="8">
    <source>
        <dbReference type="Proteomes" id="UP000054709"/>
    </source>
</evidence>
<reference evidence="7 8" key="1">
    <citation type="journal article" date="2015" name="Int. Biodeterior. Biodegradation">
        <title>Physiological and genetic screening methods for the isolation of methyl tert-butyl ether-degrading bacteria for bioremediation purposes.</title>
        <authorList>
            <person name="Guisado I.M."/>
            <person name="Purswani J."/>
            <person name="Gonzalez Lopez J."/>
            <person name="Pozo C."/>
        </authorList>
    </citation>
    <scope>NUCLEOTIDE SEQUENCE [LARGE SCALE GENOMIC DNA]</scope>
    <source>
        <strain evidence="7 8">SH7</strain>
    </source>
</reference>
<evidence type="ECO:0000313" key="7">
    <source>
        <dbReference type="EMBL" id="KTD84366.1"/>
    </source>
</evidence>
<dbReference type="Gene3D" id="3.20.20.80">
    <property type="entry name" value="Glycosidases"/>
    <property type="match status" value="1"/>
</dbReference>
<dbReference type="Gene3D" id="3.10.50.10">
    <property type="match status" value="1"/>
</dbReference>
<comment type="similarity">
    <text evidence="4">Belongs to the glycosyl hydrolase 18 family.</text>
</comment>
<proteinExistence type="inferred from homology"/>
<dbReference type="SUPFAM" id="SSF51445">
    <property type="entry name" value="(Trans)glycosidases"/>
    <property type="match status" value="1"/>
</dbReference>
<evidence type="ECO:0000256" key="4">
    <source>
        <dbReference type="RuleBase" id="RU004453"/>
    </source>
</evidence>
<dbReference type="GO" id="GO:0008061">
    <property type="term" value="F:chitin binding"/>
    <property type="evidence" value="ECO:0007669"/>
    <property type="project" value="InterPro"/>
</dbReference>
<dbReference type="PROSITE" id="PS01095">
    <property type="entry name" value="GH18_1"/>
    <property type="match status" value="1"/>
</dbReference>
<dbReference type="Pfam" id="PF00704">
    <property type="entry name" value="Glyco_hydro_18"/>
    <property type="match status" value="1"/>
</dbReference>
<protein>
    <submittedName>
        <fullName evidence="7">Glycosyl hydrolase</fullName>
    </submittedName>
</protein>
<dbReference type="PANTHER" id="PTHR46066">
    <property type="entry name" value="CHITINASE DOMAIN-CONTAINING PROTEIN 1 FAMILY MEMBER"/>
    <property type="match status" value="1"/>
</dbReference>
<evidence type="ECO:0000259" key="6">
    <source>
        <dbReference type="PROSITE" id="PS51910"/>
    </source>
</evidence>
<evidence type="ECO:0000256" key="5">
    <source>
        <dbReference type="SAM" id="Phobius"/>
    </source>
</evidence>
<feature type="domain" description="GH18" evidence="6">
    <location>
        <begin position="257"/>
        <end position="573"/>
    </location>
</feature>
<feature type="transmembrane region" description="Helical" evidence="5">
    <location>
        <begin position="20"/>
        <end position="38"/>
    </location>
</feature>
<keyword evidence="5" id="KW-0812">Transmembrane</keyword>
<gene>
    <name evidence="7" type="ORF">UQ64_25540</name>
</gene>